<evidence type="ECO:0000256" key="9">
    <source>
        <dbReference type="ARBA" id="ARBA00022840"/>
    </source>
</evidence>
<dbReference type="GO" id="GO:0005524">
    <property type="term" value="F:ATP binding"/>
    <property type="evidence" value="ECO:0007669"/>
    <property type="project" value="UniProtKB-KW"/>
</dbReference>
<dbReference type="SUPFAM" id="SSF81653">
    <property type="entry name" value="Calcium ATPase, transduction domain A"/>
    <property type="match status" value="1"/>
</dbReference>
<evidence type="ECO:0000256" key="4">
    <source>
        <dbReference type="ARBA" id="ARBA00012189"/>
    </source>
</evidence>
<reference evidence="20" key="1">
    <citation type="journal article" date="2014" name="Nat. Commun.">
        <title>The rainbow trout genome provides novel insights into evolution after whole-genome duplication in vertebrates.</title>
        <authorList>
            <person name="Berthelot C."/>
            <person name="Brunet F."/>
            <person name="Chalopin D."/>
            <person name="Juanchich A."/>
            <person name="Bernard M."/>
            <person name="Noel B."/>
            <person name="Bento P."/>
            <person name="Da Silva C."/>
            <person name="Labadie K."/>
            <person name="Alberti A."/>
            <person name="Aury J.M."/>
            <person name="Louis A."/>
            <person name="Dehais P."/>
            <person name="Bardou P."/>
            <person name="Montfort J."/>
            <person name="Klopp C."/>
            <person name="Cabau C."/>
            <person name="Gaspin C."/>
            <person name="Thorgaard G.H."/>
            <person name="Boussaha M."/>
            <person name="Quillet E."/>
            <person name="Guyomard R."/>
            <person name="Galiana D."/>
            <person name="Bobe J."/>
            <person name="Volff J.N."/>
            <person name="Genet C."/>
            <person name="Wincker P."/>
            <person name="Jaillon O."/>
            <person name="Roest Crollius H."/>
            <person name="Guiguen Y."/>
        </authorList>
    </citation>
    <scope>NUCLEOTIDE SEQUENCE [LARGE SCALE GENOMIC DNA]</scope>
</reference>
<dbReference type="Gene3D" id="2.70.150.10">
    <property type="entry name" value="Calcium-transporting ATPase, cytoplasmic transduction domain A"/>
    <property type="match status" value="1"/>
</dbReference>
<feature type="chain" id="PRO_5001595496" description="P-type phospholipid transporter" evidence="17">
    <location>
        <begin position="24"/>
        <end position="386"/>
    </location>
</feature>
<evidence type="ECO:0000259" key="18">
    <source>
        <dbReference type="Pfam" id="PF00122"/>
    </source>
</evidence>
<keyword evidence="8" id="KW-0547">Nucleotide-binding</keyword>
<evidence type="ECO:0000256" key="3">
    <source>
        <dbReference type="ARBA" id="ARBA00008109"/>
    </source>
</evidence>
<keyword evidence="13 16" id="KW-0472">Membrane</keyword>
<keyword evidence="10" id="KW-0460">Magnesium</keyword>
<feature type="domain" description="P-type ATPase A" evidence="18">
    <location>
        <begin position="139"/>
        <end position="189"/>
    </location>
</feature>
<sequence>MSEISILKLHLLNVFYFSLLSSGYEKTEDTAISEKTSLVDQEDARLIFLNQPQLTKFCSNHVSTAKYNVLTFLPRFLYSQFRRAANSFFLFIALLQQIPDVSPTGRWTTLVPLLFILVVAAVKEFIEDLKRHNADSVVNKKECQVLRNGAWEIVHWAKVRVGEVVKAANGDHLPADLVILSSRAIVCREESKALIGTRQLKAAGTQTSLIKGLQITSEIKDIDNLMRLSERMECESPNRHLYEFVGNIHLDGHSTASLGPDQILLRGAQLRNTQWVHGAVVYTGHDTKLMQNSTRPPLKLSNVERITNFQILLLFGCLLAISLVCSIGQTIWKYQYGNAAWYMDLNSPGNNHFKSPGHPLGDFCGYLKSALVFFSPIAKYGNQYLQ</sequence>
<comment type="catalytic activity">
    <reaction evidence="15">
        <text>a 1,2-diacyl-sn-glycero-3-phospho-L-serine(out) + ATP + H2O = a 1,2-diacyl-sn-glycero-3-phospho-L-serine(in) + ADP + phosphate + H(+)</text>
        <dbReference type="Rhea" id="RHEA:38567"/>
        <dbReference type="ChEBI" id="CHEBI:15377"/>
        <dbReference type="ChEBI" id="CHEBI:15378"/>
        <dbReference type="ChEBI" id="CHEBI:30616"/>
        <dbReference type="ChEBI" id="CHEBI:43474"/>
        <dbReference type="ChEBI" id="CHEBI:57262"/>
        <dbReference type="ChEBI" id="CHEBI:456216"/>
    </reaction>
    <physiologicalReaction direction="left-to-right" evidence="15">
        <dbReference type="Rhea" id="RHEA:38568"/>
    </physiologicalReaction>
</comment>
<dbReference type="STRING" id="8022.A0A060X3S6"/>
<evidence type="ECO:0000256" key="2">
    <source>
        <dbReference type="ARBA" id="ARBA00004236"/>
    </source>
</evidence>
<evidence type="ECO:0000256" key="14">
    <source>
        <dbReference type="ARBA" id="ARBA00034036"/>
    </source>
</evidence>
<feature type="domain" description="P-type ATPase N-terminal" evidence="19">
    <location>
        <begin position="50"/>
        <end position="110"/>
    </location>
</feature>
<evidence type="ECO:0000256" key="12">
    <source>
        <dbReference type="ARBA" id="ARBA00022989"/>
    </source>
</evidence>
<dbReference type="Proteomes" id="UP000193380">
    <property type="component" value="Unassembled WGS sequence"/>
</dbReference>
<evidence type="ECO:0000256" key="16">
    <source>
        <dbReference type="SAM" id="Phobius"/>
    </source>
</evidence>
<evidence type="ECO:0000256" key="15">
    <source>
        <dbReference type="ARBA" id="ARBA00051303"/>
    </source>
</evidence>
<accession>A0A060X3S6</accession>
<keyword evidence="7" id="KW-0479">Metal-binding</keyword>
<dbReference type="PANTHER" id="PTHR24092:SF221">
    <property type="entry name" value="PHOSPHOLIPID-TRANSPORTING ATPASE IA"/>
    <property type="match status" value="1"/>
</dbReference>
<gene>
    <name evidence="20" type="ORF">GSONMT00030812001</name>
</gene>
<feature type="signal peptide" evidence="17">
    <location>
        <begin position="1"/>
        <end position="23"/>
    </location>
</feature>
<dbReference type="GO" id="GO:0045332">
    <property type="term" value="P:phospholipid translocation"/>
    <property type="evidence" value="ECO:0007669"/>
    <property type="project" value="TreeGrafter"/>
</dbReference>
<evidence type="ECO:0000256" key="8">
    <source>
        <dbReference type="ARBA" id="ARBA00022741"/>
    </source>
</evidence>
<organism evidence="20 21">
    <name type="scientific">Oncorhynchus mykiss</name>
    <name type="common">Rainbow trout</name>
    <name type="synonym">Salmo gairdneri</name>
    <dbReference type="NCBI Taxonomy" id="8022"/>
    <lineage>
        <taxon>Eukaryota</taxon>
        <taxon>Metazoa</taxon>
        <taxon>Chordata</taxon>
        <taxon>Craniata</taxon>
        <taxon>Vertebrata</taxon>
        <taxon>Euteleostomi</taxon>
        <taxon>Actinopterygii</taxon>
        <taxon>Neopterygii</taxon>
        <taxon>Teleostei</taxon>
        <taxon>Protacanthopterygii</taxon>
        <taxon>Salmoniformes</taxon>
        <taxon>Salmonidae</taxon>
        <taxon>Salmoninae</taxon>
        <taxon>Oncorhynchus</taxon>
    </lineage>
</organism>
<dbReference type="FunFam" id="2.70.150.10:FF:000021">
    <property type="entry name" value="Phospholipid-transporting ATPase"/>
    <property type="match status" value="1"/>
</dbReference>
<comment type="catalytic activity">
    <reaction evidence="14">
        <text>ATP + H2O + phospholipidSide 1 = ADP + phosphate + phospholipidSide 2.</text>
        <dbReference type="EC" id="7.6.2.1"/>
    </reaction>
</comment>
<evidence type="ECO:0000259" key="19">
    <source>
        <dbReference type="Pfam" id="PF16209"/>
    </source>
</evidence>
<keyword evidence="17" id="KW-0732">Signal</keyword>
<reference evidence="20" key="2">
    <citation type="submission" date="2014-03" db="EMBL/GenBank/DDBJ databases">
        <authorList>
            <person name="Genoscope - CEA"/>
        </authorList>
    </citation>
    <scope>NUCLEOTIDE SEQUENCE</scope>
</reference>
<dbReference type="Pfam" id="PF16209">
    <property type="entry name" value="PhoLip_ATPase_N"/>
    <property type="match status" value="1"/>
</dbReference>
<keyword evidence="6 16" id="KW-0812">Transmembrane</keyword>
<name>A0A060X3S6_ONCMY</name>
<dbReference type="PaxDb" id="8022-A0A060X3S6"/>
<dbReference type="EC" id="7.6.2.1" evidence="4"/>
<dbReference type="GO" id="GO:0140326">
    <property type="term" value="F:ATPase-coupled intramembrane lipid transporter activity"/>
    <property type="evidence" value="ECO:0007669"/>
    <property type="project" value="UniProtKB-EC"/>
</dbReference>
<evidence type="ECO:0000256" key="7">
    <source>
        <dbReference type="ARBA" id="ARBA00022723"/>
    </source>
</evidence>
<keyword evidence="5" id="KW-1003">Cell membrane</keyword>
<evidence type="ECO:0000256" key="13">
    <source>
        <dbReference type="ARBA" id="ARBA00023136"/>
    </source>
</evidence>
<dbReference type="InterPro" id="IPR059000">
    <property type="entry name" value="ATPase_P-type_domA"/>
</dbReference>
<keyword evidence="9" id="KW-0067">ATP-binding</keyword>
<dbReference type="AlphaFoldDB" id="A0A060X3S6"/>
<dbReference type="EMBL" id="FR904936">
    <property type="protein sequence ID" value="CDQ73902.1"/>
    <property type="molecule type" value="Genomic_DNA"/>
</dbReference>
<dbReference type="Pfam" id="PF00122">
    <property type="entry name" value="E1-E2_ATPase"/>
    <property type="match status" value="1"/>
</dbReference>
<dbReference type="InterPro" id="IPR008250">
    <property type="entry name" value="ATPase_P-typ_transduc_dom_A_sf"/>
</dbReference>
<evidence type="ECO:0000256" key="1">
    <source>
        <dbReference type="ARBA" id="ARBA00004141"/>
    </source>
</evidence>
<evidence type="ECO:0000256" key="11">
    <source>
        <dbReference type="ARBA" id="ARBA00022967"/>
    </source>
</evidence>
<comment type="subcellular location">
    <subcellularLocation>
        <location evidence="2">Cell membrane</location>
    </subcellularLocation>
    <subcellularLocation>
        <location evidence="1">Membrane</location>
        <topology evidence="1">Multi-pass membrane protein</topology>
    </subcellularLocation>
</comment>
<keyword evidence="12 16" id="KW-1133">Transmembrane helix</keyword>
<evidence type="ECO:0000256" key="17">
    <source>
        <dbReference type="SAM" id="SignalP"/>
    </source>
</evidence>
<proteinExistence type="inferred from homology"/>
<dbReference type="GO" id="GO:0046872">
    <property type="term" value="F:metal ion binding"/>
    <property type="evidence" value="ECO:0007669"/>
    <property type="project" value="UniProtKB-KW"/>
</dbReference>
<comment type="similarity">
    <text evidence="3">Belongs to the cation transport ATPase (P-type) (TC 3.A.3) family. Type IV subfamily.</text>
</comment>
<evidence type="ECO:0000256" key="6">
    <source>
        <dbReference type="ARBA" id="ARBA00022692"/>
    </source>
</evidence>
<dbReference type="InterPro" id="IPR023298">
    <property type="entry name" value="ATPase_P-typ_TM_dom_sf"/>
</dbReference>
<dbReference type="SUPFAM" id="SSF81665">
    <property type="entry name" value="Calcium ATPase, transmembrane domain M"/>
    <property type="match status" value="1"/>
</dbReference>
<evidence type="ECO:0000256" key="5">
    <source>
        <dbReference type="ARBA" id="ARBA00022475"/>
    </source>
</evidence>
<keyword evidence="11" id="KW-1278">Translocase</keyword>
<evidence type="ECO:0000313" key="21">
    <source>
        <dbReference type="Proteomes" id="UP000193380"/>
    </source>
</evidence>
<protein>
    <recommendedName>
        <fullName evidence="4">P-type phospholipid transporter</fullName>
        <ecNumber evidence="4">7.6.2.1</ecNumber>
    </recommendedName>
</protein>
<dbReference type="PANTHER" id="PTHR24092">
    <property type="entry name" value="PROBABLE PHOSPHOLIPID-TRANSPORTING ATPASE"/>
    <property type="match status" value="1"/>
</dbReference>
<dbReference type="InterPro" id="IPR032631">
    <property type="entry name" value="P-type_ATPase_N"/>
</dbReference>
<dbReference type="GO" id="GO:0005886">
    <property type="term" value="C:plasma membrane"/>
    <property type="evidence" value="ECO:0007669"/>
    <property type="project" value="UniProtKB-SubCell"/>
</dbReference>
<evidence type="ECO:0000313" key="20">
    <source>
        <dbReference type="EMBL" id="CDQ73902.1"/>
    </source>
</evidence>
<evidence type="ECO:0000256" key="10">
    <source>
        <dbReference type="ARBA" id="ARBA00022842"/>
    </source>
</evidence>
<dbReference type="GO" id="GO:0005802">
    <property type="term" value="C:trans-Golgi network"/>
    <property type="evidence" value="ECO:0007669"/>
    <property type="project" value="TreeGrafter"/>
</dbReference>
<feature type="transmembrane region" description="Helical" evidence="16">
    <location>
        <begin position="311"/>
        <end position="332"/>
    </location>
</feature>